<evidence type="ECO:0008006" key="9">
    <source>
        <dbReference type="Google" id="ProtNLM"/>
    </source>
</evidence>
<feature type="transmembrane region" description="Helical" evidence="6">
    <location>
        <begin position="128"/>
        <end position="146"/>
    </location>
</feature>
<proteinExistence type="predicted"/>
<feature type="transmembrane region" description="Helical" evidence="6">
    <location>
        <begin position="305"/>
        <end position="332"/>
    </location>
</feature>
<evidence type="ECO:0000313" key="7">
    <source>
        <dbReference type="EMBL" id="PVZ99500.1"/>
    </source>
</evidence>
<dbReference type="AlphaFoldDB" id="A0A2U1J361"/>
<keyword evidence="4 6" id="KW-0472">Membrane</keyword>
<sequence length="362" mass="39482">MVSNLTSMGRNSLGMLLILLVVFIWVSSSFLVNETVLCNILEHIHIHFVLGAKTVAAYKKRNMVKTQQNTVVVGLKFSMLWYFASAFQNSSLGFTSVTSSTILSSTSGMFTLFFGGITGVEKVTTKKIVSIVVSFIGVYLITVQQQSSTNGPEQDKNVPNALLGNLLAFASAAIYGLHTTLLKKWSKPTPRPALSSEVGYSELNQFEIPQNEHTVNQNNENSSNRGQVLNETEEISGQDTDSDSEEDMDPLLFLGSVGISATILLWPLIIILDYLGLEKFELPGNKNLIGMLAINAFVGTCLSDYFWVLAVMLTTPLTVTLGLSFTIPLSFLGEILLRNAHYDSGYIIGSVLVIIGFLGVNS</sequence>
<accession>A0A2U1J361</accession>
<dbReference type="PANTHER" id="PTHR23051:SF0">
    <property type="entry name" value="SOLUTE CARRIER FAMILY 35 MEMBER F5"/>
    <property type="match status" value="1"/>
</dbReference>
<evidence type="ECO:0000256" key="2">
    <source>
        <dbReference type="ARBA" id="ARBA00022692"/>
    </source>
</evidence>
<dbReference type="Proteomes" id="UP000245591">
    <property type="component" value="Unassembled WGS sequence"/>
</dbReference>
<keyword evidence="2 6" id="KW-0812">Transmembrane</keyword>
<feature type="compositionally biased region" description="Polar residues" evidence="5">
    <location>
        <begin position="212"/>
        <end position="230"/>
    </location>
</feature>
<evidence type="ECO:0000256" key="6">
    <source>
        <dbReference type="SAM" id="Phobius"/>
    </source>
</evidence>
<reference evidence="7 8" key="1">
    <citation type="journal article" date="2018" name="MBio">
        <title>Comparative Genomics Reveals the Core Gene Toolbox for the Fungus-Insect Symbiosis.</title>
        <authorList>
            <person name="Wang Y."/>
            <person name="Stata M."/>
            <person name="Wang W."/>
            <person name="Stajich J.E."/>
            <person name="White M.M."/>
            <person name="Moncalvo J.M."/>
        </authorList>
    </citation>
    <scope>NUCLEOTIDE SEQUENCE [LARGE SCALE GENOMIC DNA]</scope>
    <source>
        <strain evidence="7 8">AUS-126-30</strain>
    </source>
</reference>
<dbReference type="EMBL" id="MBFU01000431">
    <property type="protein sequence ID" value="PVZ99500.1"/>
    <property type="molecule type" value="Genomic_DNA"/>
</dbReference>
<evidence type="ECO:0000256" key="3">
    <source>
        <dbReference type="ARBA" id="ARBA00022989"/>
    </source>
</evidence>
<comment type="subcellular location">
    <subcellularLocation>
        <location evidence="1">Membrane</location>
        <topology evidence="1">Multi-pass membrane protein</topology>
    </subcellularLocation>
</comment>
<dbReference type="PANTHER" id="PTHR23051">
    <property type="entry name" value="SOLUTE CARRIER FAMILY 35, MEMBER F5"/>
    <property type="match status" value="1"/>
</dbReference>
<organism evidence="7 8">
    <name type="scientific">Smittium angustum</name>
    <dbReference type="NCBI Taxonomy" id="133377"/>
    <lineage>
        <taxon>Eukaryota</taxon>
        <taxon>Fungi</taxon>
        <taxon>Fungi incertae sedis</taxon>
        <taxon>Zoopagomycota</taxon>
        <taxon>Kickxellomycotina</taxon>
        <taxon>Harpellomycetes</taxon>
        <taxon>Harpellales</taxon>
        <taxon>Legeriomycetaceae</taxon>
        <taxon>Smittium</taxon>
    </lineage>
</organism>
<feature type="transmembrane region" description="Helical" evidence="6">
    <location>
        <begin position="344"/>
        <end position="360"/>
    </location>
</feature>
<feature type="transmembrane region" description="Helical" evidence="6">
    <location>
        <begin position="93"/>
        <end position="116"/>
    </location>
</feature>
<dbReference type="GO" id="GO:0000329">
    <property type="term" value="C:fungal-type vacuole membrane"/>
    <property type="evidence" value="ECO:0007669"/>
    <property type="project" value="TreeGrafter"/>
</dbReference>
<keyword evidence="3 6" id="KW-1133">Transmembrane helix</keyword>
<name>A0A2U1J361_SMIAN</name>
<evidence type="ECO:0000256" key="1">
    <source>
        <dbReference type="ARBA" id="ARBA00004141"/>
    </source>
</evidence>
<feature type="transmembrane region" description="Helical" evidence="6">
    <location>
        <begin position="12"/>
        <end position="32"/>
    </location>
</feature>
<evidence type="ECO:0000256" key="4">
    <source>
        <dbReference type="ARBA" id="ARBA00023136"/>
    </source>
</evidence>
<feature type="transmembrane region" description="Helical" evidence="6">
    <location>
        <begin position="158"/>
        <end position="177"/>
    </location>
</feature>
<feature type="compositionally biased region" description="Acidic residues" evidence="5">
    <location>
        <begin position="231"/>
        <end position="244"/>
    </location>
</feature>
<comment type="caution">
    <text evidence="7">The sequence shown here is derived from an EMBL/GenBank/DDBJ whole genome shotgun (WGS) entry which is preliminary data.</text>
</comment>
<feature type="region of interest" description="Disordered" evidence="5">
    <location>
        <begin position="212"/>
        <end position="244"/>
    </location>
</feature>
<evidence type="ECO:0000256" key="5">
    <source>
        <dbReference type="SAM" id="MobiDB-lite"/>
    </source>
</evidence>
<evidence type="ECO:0000313" key="8">
    <source>
        <dbReference type="Proteomes" id="UP000245591"/>
    </source>
</evidence>
<feature type="transmembrane region" description="Helical" evidence="6">
    <location>
        <begin position="69"/>
        <end position="87"/>
    </location>
</feature>
<keyword evidence="8" id="KW-1185">Reference proteome</keyword>
<gene>
    <name evidence="7" type="ORF">BB558_004500</name>
</gene>
<protein>
    <recommendedName>
        <fullName evidence="9">EamA domain-containing protein</fullName>
    </recommendedName>
</protein>
<feature type="transmembrane region" description="Helical" evidence="6">
    <location>
        <begin position="251"/>
        <end position="272"/>
    </location>
</feature>